<keyword evidence="5 9" id="KW-0812">Transmembrane</keyword>
<evidence type="ECO:0000256" key="8">
    <source>
        <dbReference type="ARBA" id="ARBA00038436"/>
    </source>
</evidence>
<feature type="transmembrane region" description="Helical" evidence="9">
    <location>
        <begin position="135"/>
        <end position="159"/>
    </location>
</feature>
<evidence type="ECO:0000256" key="3">
    <source>
        <dbReference type="ARBA" id="ARBA00022475"/>
    </source>
</evidence>
<dbReference type="Pfam" id="PF04290">
    <property type="entry name" value="DctQ"/>
    <property type="match status" value="1"/>
</dbReference>
<feature type="transmembrane region" description="Helical" evidence="9">
    <location>
        <begin position="63"/>
        <end position="85"/>
    </location>
</feature>
<comment type="subunit">
    <text evidence="9">The complex comprises the extracytoplasmic solute receptor protein and the two transmembrane proteins.</text>
</comment>
<comment type="function">
    <text evidence="9">Part of the tripartite ATP-independent periplasmic (TRAP) transport system.</text>
</comment>
<dbReference type="PANTHER" id="PTHR35011:SF2">
    <property type="entry name" value="2,3-DIKETO-L-GULONATE TRAP TRANSPORTER SMALL PERMEASE PROTEIN YIAM"/>
    <property type="match status" value="1"/>
</dbReference>
<keyword evidence="12" id="KW-1185">Reference proteome</keyword>
<comment type="similarity">
    <text evidence="8 9">Belongs to the TRAP transporter small permease family.</text>
</comment>
<keyword evidence="2 9" id="KW-0813">Transport</keyword>
<feature type="transmembrane region" description="Helical" evidence="9">
    <location>
        <begin position="32"/>
        <end position="51"/>
    </location>
</feature>
<feature type="transmembrane region" description="Helical" evidence="9">
    <location>
        <begin position="97"/>
        <end position="114"/>
    </location>
</feature>
<gene>
    <name evidence="11" type="ORF">BD293_4114</name>
</gene>
<keyword evidence="7 9" id="KW-0472">Membrane</keyword>
<dbReference type="GO" id="GO:0022857">
    <property type="term" value="F:transmembrane transporter activity"/>
    <property type="evidence" value="ECO:0007669"/>
    <property type="project" value="UniProtKB-UniRule"/>
</dbReference>
<evidence type="ECO:0000256" key="9">
    <source>
        <dbReference type="RuleBase" id="RU369079"/>
    </source>
</evidence>
<proteinExistence type="inferred from homology"/>
<evidence type="ECO:0000256" key="1">
    <source>
        <dbReference type="ARBA" id="ARBA00004429"/>
    </source>
</evidence>
<evidence type="ECO:0000313" key="12">
    <source>
        <dbReference type="Proteomes" id="UP000320582"/>
    </source>
</evidence>
<comment type="caution">
    <text evidence="11">The sequence shown here is derived from an EMBL/GenBank/DDBJ whole genome shotgun (WGS) entry which is preliminary data.</text>
</comment>
<dbReference type="Proteomes" id="UP000320582">
    <property type="component" value="Unassembled WGS sequence"/>
</dbReference>
<evidence type="ECO:0000256" key="6">
    <source>
        <dbReference type="ARBA" id="ARBA00022989"/>
    </source>
</evidence>
<evidence type="ECO:0000256" key="7">
    <source>
        <dbReference type="ARBA" id="ARBA00023136"/>
    </source>
</evidence>
<dbReference type="EMBL" id="VFPT01000004">
    <property type="protein sequence ID" value="TQM89807.1"/>
    <property type="molecule type" value="Genomic_DNA"/>
</dbReference>
<keyword evidence="6 9" id="KW-1133">Transmembrane helix</keyword>
<comment type="subcellular location">
    <subcellularLocation>
        <location evidence="1 9">Cell inner membrane</location>
        <topology evidence="1 9">Multi-pass membrane protein</topology>
    </subcellularLocation>
</comment>
<organism evidence="11 12">
    <name type="scientific">Roseinatronobacter monicus</name>
    <dbReference type="NCBI Taxonomy" id="393481"/>
    <lineage>
        <taxon>Bacteria</taxon>
        <taxon>Pseudomonadati</taxon>
        <taxon>Pseudomonadota</taxon>
        <taxon>Alphaproteobacteria</taxon>
        <taxon>Rhodobacterales</taxon>
        <taxon>Paracoccaceae</taxon>
        <taxon>Roseinatronobacter</taxon>
    </lineage>
</organism>
<dbReference type="PANTHER" id="PTHR35011">
    <property type="entry name" value="2,3-DIKETO-L-GULONATE TRAP TRANSPORTER SMALL PERMEASE PROTEIN YIAM"/>
    <property type="match status" value="1"/>
</dbReference>
<reference evidence="11 12" key="1">
    <citation type="submission" date="2019-06" db="EMBL/GenBank/DDBJ databases">
        <title>Genomic Encyclopedia of Archaeal and Bacterial Type Strains, Phase II (KMG-II): from individual species to whole genera.</title>
        <authorList>
            <person name="Goeker M."/>
        </authorList>
    </citation>
    <scope>NUCLEOTIDE SEQUENCE [LARGE SCALE GENOMIC DNA]</scope>
    <source>
        <strain evidence="11 12">DSM 18423</strain>
    </source>
</reference>
<comment type="caution">
    <text evidence="9">Lacks conserved residue(s) required for the propagation of feature annotation.</text>
</comment>
<name>A0A543K3Z2_9RHOB</name>
<dbReference type="AlphaFoldDB" id="A0A543K3Z2"/>
<dbReference type="InterPro" id="IPR055348">
    <property type="entry name" value="DctQ"/>
</dbReference>
<evidence type="ECO:0000256" key="5">
    <source>
        <dbReference type="ARBA" id="ARBA00022692"/>
    </source>
</evidence>
<sequence length="222" mass="25536">MQEFLTGFMAIWDAVLSGQSWAISRAIRNPALYWIIAMALLPAAFLVMMALRKAKLLDRYLEPTAMFFIYLTIAAIIFVEVIRRFVFNVQAPWSTTLPPYLFLLLTWIGCAYNVKLRTHLSFGEFRAMMPPKGRLALSCLDAGLWYIMAVIVMVATLRLTANSAANFQMLLGTDNVMRWWFYICVPAAWLLLYARVLENLLQDIRNYRAGREFGLTNELARE</sequence>
<dbReference type="InterPro" id="IPR007387">
    <property type="entry name" value="TRAP_DctQ"/>
</dbReference>
<evidence type="ECO:0000256" key="4">
    <source>
        <dbReference type="ARBA" id="ARBA00022519"/>
    </source>
</evidence>
<feature type="domain" description="Tripartite ATP-independent periplasmic transporters DctQ component" evidence="10">
    <location>
        <begin position="73"/>
        <end position="205"/>
    </location>
</feature>
<dbReference type="GO" id="GO:0005886">
    <property type="term" value="C:plasma membrane"/>
    <property type="evidence" value="ECO:0007669"/>
    <property type="project" value="UniProtKB-SubCell"/>
</dbReference>
<keyword evidence="4 9" id="KW-0997">Cell inner membrane</keyword>
<protein>
    <recommendedName>
        <fullName evidence="9">TRAP transporter small permease protein</fullName>
    </recommendedName>
</protein>
<evidence type="ECO:0000256" key="2">
    <source>
        <dbReference type="ARBA" id="ARBA00022448"/>
    </source>
</evidence>
<evidence type="ECO:0000313" key="11">
    <source>
        <dbReference type="EMBL" id="TQM89807.1"/>
    </source>
</evidence>
<accession>A0A543K3Z2</accession>
<dbReference type="GO" id="GO:0015740">
    <property type="term" value="P:C4-dicarboxylate transport"/>
    <property type="evidence" value="ECO:0007669"/>
    <property type="project" value="TreeGrafter"/>
</dbReference>
<keyword evidence="3" id="KW-1003">Cell membrane</keyword>
<feature type="transmembrane region" description="Helical" evidence="9">
    <location>
        <begin position="179"/>
        <end position="197"/>
    </location>
</feature>
<dbReference type="RefSeq" id="WP_246086417.1">
    <property type="nucleotide sequence ID" value="NZ_VFPT01000004.1"/>
</dbReference>
<evidence type="ECO:0000259" key="10">
    <source>
        <dbReference type="Pfam" id="PF04290"/>
    </source>
</evidence>